<feature type="transmembrane region" description="Helical" evidence="1">
    <location>
        <begin position="306"/>
        <end position="329"/>
    </location>
</feature>
<feature type="transmembrane region" description="Helical" evidence="1">
    <location>
        <begin position="247"/>
        <end position="270"/>
    </location>
</feature>
<feature type="transmembrane region" description="Helical" evidence="1">
    <location>
        <begin position="204"/>
        <end position="226"/>
    </location>
</feature>
<gene>
    <name evidence="2" type="ORF">Ae201684_014936</name>
</gene>
<keyword evidence="1" id="KW-1133">Transmembrane helix</keyword>
<comment type="caution">
    <text evidence="2">The sequence shown here is derived from an EMBL/GenBank/DDBJ whole genome shotgun (WGS) entry which is preliminary data.</text>
</comment>
<dbReference type="Proteomes" id="UP000481153">
    <property type="component" value="Unassembled WGS sequence"/>
</dbReference>
<evidence type="ECO:0000313" key="2">
    <source>
        <dbReference type="EMBL" id="KAF0726945.1"/>
    </source>
</evidence>
<evidence type="ECO:0000256" key="1">
    <source>
        <dbReference type="SAM" id="Phobius"/>
    </source>
</evidence>
<protein>
    <submittedName>
        <fullName evidence="2">Uncharacterized protein</fullName>
    </submittedName>
</protein>
<reference evidence="2 3" key="1">
    <citation type="submission" date="2019-07" db="EMBL/GenBank/DDBJ databases">
        <title>Genomics analysis of Aphanomyces spp. identifies a new class of oomycete effector associated with host adaptation.</title>
        <authorList>
            <person name="Gaulin E."/>
        </authorList>
    </citation>
    <scope>NUCLEOTIDE SEQUENCE [LARGE SCALE GENOMIC DNA]</scope>
    <source>
        <strain evidence="2 3">ATCC 201684</strain>
    </source>
</reference>
<proteinExistence type="predicted"/>
<dbReference type="EMBL" id="VJMJ01000204">
    <property type="protein sequence ID" value="KAF0726945.1"/>
    <property type="molecule type" value="Genomic_DNA"/>
</dbReference>
<dbReference type="VEuPathDB" id="FungiDB:AeMF1_004370"/>
<dbReference type="AlphaFoldDB" id="A0A6G0WIC8"/>
<evidence type="ECO:0000313" key="3">
    <source>
        <dbReference type="Proteomes" id="UP000481153"/>
    </source>
</evidence>
<sequence length="420" mass="48344">MPDILAMGYKDARVVVDLKLTTSFYLQDTTDWQNISVQFYRLYSKAYCTGCTPSMELGRGVCSLAMKYNATTRRLSVKSAVQPLGSLHDAGILFQKSPYMTLAIIGKYIAIFIAIAGYLASRKTVRWQNLDEEKTETVWHRWLNAIAPKYYPHMSHAIRFDLFCYNSDIFVILYVTSIIFDMANSLEYIRITHYYNSRSFRFDAALFLFAITTRLLWLNVFLLKLAKWLLSIVSPSLHCGQDKIMPWLNFSSVTMLYVSSVMLYCVPPYIEYCNSDRWDIHNNFQQLDGTFVNFFNSFYIRVLPSAVVGLVSNLAGVLVFDHLILHILWSAMKKNSLARQAIYNSSIVICEFLQDLHPHDGNIVLKCNARRLSTLQWYFMSHVVCFALPEKELVKKKCYTATNPTTKADETKEDPLSSTV</sequence>
<feature type="transmembrane region" description="Helical" evidence="1">
    <location>
        <begin position="162"/>
        <end position="184"/>
    </location>
</feature>
<accession>A0A6G0WIC8</accession>
<keyword evidence="1" id="KW-0812">Transmembrane</keyword>
<feature type="transmembrane region" description="Helical" evidence="1">
    <location>
        <begin position="99"/>
        <end position="120"/>
    </location>
</feature>
<organism evidence="2 3">
    <name type="scientific">Aphanomyces euteiches</name>
    <dbReference type="NCBI Taxonomy" id="100861"/>
    <lineage>
        <taxon>Eukaryota</taxon>
        <taxon>Sar</taxon>
        <taxon>Stramenopiles</taxon>
        <taxon>Oomycota</taxon>
        <taxon>Saprolegniomycetes</taxon>
        <taxon>Saprolegniales</taxon>
        <taxon>Verrucalvaceae</taxon>
        <taxon>Aphanomyces</taxon>
    </lineage>
</organism>
<keyword evidence="3" id="KW-1185">Reference proteome</keyword>
<keyword evidence="1" id="KW-0472">Membrane</keyword>
<name>A0A6G0WIC8_9STRA</name>